<feature type="binding site" evidence="4">
    <location>
        <position position="301"/>
    </location>
    <ligand>
        <name>Zn(2+)</name>
        <dbReference type="ChEBI" id="CHEBI:29105"/>
    </ligand>
</feature>
<feature type="binding site" evidence="4">
    <location>
        <position position="147"/>
    </location>
    <ligand>
        <name>substrate</name>
    </ligand>
</feature>
<evidence type="ECO:0000256" key="2">
    <source>
        <dbReference type="ARBA" id="ARBA00022801"/>
    </source>
</evidence>
<dbReference type="RefSeq" id="WP_038085451.1">
    <property type="nucleotide sequence ID" value="NZ_JMIR01000005.1"/>
</dbReference>
<evidence type="ECO:0000313" key="6">
    <source>
        <dbReference type="EMBL" id="KEO84317.1"/>
    </source>
</evidence>
<dbReference type="EC" id="3.5.4.31" evidence="4"/>
<feature type="binding site" evidence="4">
    <location>
        <position position="186"/>
    </location>
    <ligand>
        <name>substrate</name>
    </ligand>
</feature>
<dbReference type="InterPro" id="IPR032466">
    <property type="entry name" value="Metal_Hydrolase"/>
</dbReference>
<dbReference type="HAMAP" id="MF_01281">
    <property type="entry name" value="MTA_SAH_deamin"/>
    <property type="match status" value="1"/>
</dbReference>
<proteinExistence type="inferred from homology"/>
<dbReference type="AlphaFoldDB" id="A0A074MEU9"/>
<dbReference type="InterPro" id="IPR006680">
    <property type="entry name" value="Amidohydro-rel"/>
</dbReference>
<reference evidence="6 7" key="1">
    <citation type="journal article" date="2013" name="Int. J. Syst. Evol. Microbiol.">
        <title>Tumebacillus flagellatus sp. nov., an alpha-amylase/pullulanase-producing bacterium isolated from cassava wastewater.</title>
        <authorList>
            <person name="Wang Q."/>
            <person name="Xie N."/>
            <person name="Qin Y."/>
            <person name="Shen N."/>
            <person name="Zhu J."/>
            <person name="Mi H."/>
            <person name="Huang R."/>
        </authorList>
    </citation>
    <scope>NUCLEOTIDE SEQUENCE [LARGE SCALE GENOMIC DNA]</scope>
    <source>
        <strain evidence="6 7">GST4</strain>
    </source>
</reference>
<evidence type="ECO:0000259" key="5">
    <source>
        <dbReference type="Pfam" id="PF01979"/>
    </source>
</evidence>
<evidence type="ECO:0000256" key="4">
    <source>
        <dbReference type="HAMAP-Rule" id="MF_01281"/>
    </source>
</evidence>
<name>A0A074MEU9_9BACL</name>
<dbReference type="GO" id="GO:0050270">
    <property type="term" value="F:S-adenosylhomocysteine deaminase activity"/>
    <property type="evidence" value="ECO:0007669"/>
    <property type="project" value="UniProtKB-UniRule"/>
</dbReference>
<dbReference type="GO" id="GO:0090614">
    <property type="term" value="F:5'-methylthioadenosine deaminase activity"/>
    <property type="evidence" value="ECO:0007669"/>
    <property type="project" value="UniProtKB-UniRule"/>
</dbReference>
<comment type="caution">
    <text evidence="6">The sequence shown here is derived from an EMBL/GenBank/DDBJ whole genome shotgun (WGS) entry which is preliminary data.</text>
</comment>
<dbReference type="Pfam" id="PF01979">
    <property type="entry name" value="Amidohydro_1"/>
    <property type="match status" value="1"/>
</dbReference>
<comment type="similarity">
    <text evidence="4">Belongs to the metallo-dependent hydrolases superfamily. MTA/SAH deaminase family.</text>
</comment>
<dbReference type="SUPFAM" id="SSF51556">
    <property type="entry name" value="Metallo-dependent hydrolases"/>
    <property type="match status" value="1"/>
</dbReference>
<feature type="binding site" evidence="4">
    <location>
        <position position="95"/>
    </location>
    <ligand>
        <name>substrate</name>
    </ligand>
</feature>
<sequence length="434" mass="47769">MARTLIHGGVVIPVVDDSYHKEGYIIIEDQRIAEVGAGAYTGSLDGFDTVIDAKGKLAMPGLINTHGHASMTLLRGYADDLPLQQWLEERCWPIEAKMTDEDIYWGAQLAILEMLKGGTTTFTDMFYFMDRVAQATEESGIRAVLSRGMVGFDPENGVKLKDQAVQFVKDWHGKADGRVNVMFGPHAEYTCPKDYLAEAANVAAENKRPVQIHLCETVKEVQDCIERYGKSPVALLEEVGMFNNPTLVAHAVHVTDEDIAILKKHNVTIAHNPDSNLKLGSGVAPVLKFLEAGLTVGLGTDGAASNNNLDMFEEMRMAAMLHKGVNLDPVAVNAFQAVQMATNGGAKALFLEDTLGTLQAGALADIILLDIEQPQYYPHRHNMIAHLAYASNSRDVTDVFVNGKQLVKDRRVLTLDEKKIYAEIERICERLYAE</sequence>
<feature type="binding site" evidence="4">
    <location>
        <position position="301"/>
    </location>
    <ligand>
        <name>substrate</name>
    </ligand>
</feature>
<dbReference type="CDD" id="cd01298">
    <property type="entry name" value="ATZ_TRZ_like"/>
    <property type="match status" value="1"/>
</dbReference>
<dbReference type="Gene3D" id="2.30.40.10">
    <property type="entry name" value="Urease, subunit C, domain 1"/>
    <property type="match status" value="1"/>
</dbReference>
<comment type="caution">
    <text evidence="4">Lacks conserved residue(s) required for the propagation of feature annotation.</text>
</comment>
<dbReference type="EMBL" id="JMIR01000005">
    <property type="protein sequence ID" value="KEO84317.1"/>
    <property type="molecule type" value="Genomic_DNA"/>
</dbReference>
<comment type="function">
    <text evidence="4">Catalyzes the deamination of 5-methylthioadenosine and S-adenosyl-L-homocysteine into 5-methylthioinosine and S-inosyl-L-homocysteine, respectively. Is also able to deaminate adenosine.</text>
</comment>
<keyword evidence="7" id="KW-1185">Reference proteome</keyword>
<dbReference type="OrthoDB" id="9807210at2"/>
<feature type="binding site" evidence="4">
    <location>
        <position position="213"/>
    </location>
    <ligand>
        <name>Zn(2+)</name>
        <dbReference type="ChEBI" id="CHEBI:29105"/>
    </ligand>
</feature>
<comment type="catalytic activity">
    <reaction evidence="4">
        <text>S-adenosyl-L-homocysteine + H2O + H(+) = S-inosyl-L-homocysteine + NH4(+)</text>
        <dbReference type="Rhea" id="RHEA:20716"/>
        <dbReference type="ChEBI" id="CHEBI:15377"/>
        <dbReference type="ChEBI" id="CHEBI:15378"/>
        <dbReference type="ChEBI" id="CHEBI:28938"/>
        <dbReference type="ChEBI" id="CHEBI:57856"/>
        <dbReference type="ChEBI" id="CHEBI:57985"/>
        <dbReference type="EC" id="3.5.4.28"/>
    </reaction>
</comment>
<keyword evidence="2 4" id="KW-0378">Hydrolase</keyword>
<dbReference type="Proteomes" id="UP000027931">
    <property type="component" value="Unassembled WGS sequence"/>
</dbReference>
<accession>A0A074MEU9</accession>
<dbReference type="PANTHER" id="PTHR43794">
    <property type="entry name" value="AMINOHYDROLASE SSNA-RELATED"/>
    <property type="match status" value="1"/>
</dbReference>
<dbReference type="SUPFAM" id="SSF51338">
    <property type="entry name" value="Composite domain of metallo-dependent hydrolases"/>
    <property type="match status" value="1"/>
</dbReference>
<dbReference type="EC" id="3.5.4.28" evidence="4"/>
<organism evidence="6 7">
    <name type="scientific">Tumebacillus flagellatus</name>
    <dbReference type="NCBI Taxonomy" id="1157490"/>
    <lineage>
        <taxon>Bacteria</taxon>
        <taxon>Bacillati</taxon>
        <taxon>Bacillota</taxon>
        <taxon>Bacilli</taxon>
        <taxon>Bacillales</taxon>
        <taxon>Alicyclobacillaceae</taxon>
        <taxon>Tumebacillus</taxon>
    </lineage>
</organism>
<dbReference type="GO" id="GO:0046872">
    <property type="term" value="F:metal ion binding"/>
    <property type="evidence" value="ECO:0007669"/>
    <property type="project" value="UniProtKB-KW"/>
</dbReference>
<dbReference type="eggNOG" id="COG0402">
    <property type="taxonomic scope" value="Bacteria"/>
</dbReference>
<dbReference type="InterPro" id="IPR011059">
    <property type="entry name" value="Metal-dep_hydrolase_composite"/>
</dbReference>
<protein>
    <recommendedName>
        <fullName evidence="4">5-methylthioadenosine/S-adenosylhomocysteine deaminase</fullName>
        <shortName evidence="4">MTA/SAH deaminase</shortName>
        <ecNumber evidence="4">3.5.4.28</ecNumber>
        <ecNumber evidence="4">3.5.4.31</ecNumber>
    </recommendedName>
</protein>
<dbReference type="InterPro" id="IPR050287">
    <property type="entry name" value="MTA/SAH_deaminase"/>
</dbReference>
<comment type="cofactor">
    <cofactor evidence="4">
        <name>Zn(2+)</name>
        <dbReference type="ChEBI" id="CHEBI:29105"/>
    </cofactor>
    <text evidence="4">Binds 1 zinc ion per subunit.</text>
</comment>
<dbReference type="InterPro" id="IPR023512">
    <property type="entry name" value="Deaminase_MtaD/DadD"/>
</dbReference>
<dbReference type="PANTHER" id="PTHR43794:SF11">
    <property type="entry name" value="AMIDOHYDROLASE-RELATED DOMAIN-CONTAINING PROTEIN"/>
    <property type="match status" value="1"/>
</dbReference>
<dbReference type="Gene3D" id="3.20.20.140">
    <property type="entry name" value="Metal-dependent hydrolases"/>
    <property type="match status" value="1"/>
</dbReference>
<feature type="binding site" evidence="4">
    <location>
        <position position="66"/>
    </location>
    <ligand>
        <name>Zn(2+)</name>
        <dbReference type="ChEBI" id="CHEBI:29105"/>
    </ligand>
</feature>
<evidence type="ECO:0000256" key="3">
    <source>
        <dbReference type="ARBA" id="ARBA00022833"/>
    </source>
</evidence>
<evidence type="ECO:0000313" key="7">
    <source>
        <dbReference type="Proteomes" id="UP000027931"/>
    </source>
</evidence>
<dbReference type="STRING" id="1157490.EL26_05990"/>
<dbReference type="FunFam" id="3.20.20.140:FF:000014">
    <property type="entry name" value="5-methylthioadenosine/S-adenosylhomocysteine deaminase"/>
    <property type="match status" value="1"/>
</dbReference>
<evidence type="ECO:0000256" key="1">
    <source>
        <dbReference type="ARBA" id="ARBA00022723"/>
    </source>
</evidence>
<comment type="catalytic activity">
    <reaction evidence="4">
        <text>S-methyl-5'-thioadenosine + H2O + H(+) = S-methyl-5'-thioinosine + NH4(+)</text>
        <dbReference type="Rhea" id="RHEA:25025"/>
        <dbReference type="ChEBI" id="CHEBI:15377"/>
        <dbReference type="ChEBI" id="CHEBI:15378"/>
        <dbReference type="ChEBI" id="CHEBI:17509"/>
        <dbReference type="ChEBI" id="CHEBI:28938"/>
        <dbReference type="ChEBI" id="CHEBI:48595"/>
        <dbReference type="EC" id="3.5.4.31"/>
    </reaction>
</comment>
<gene>
    <name evidence="4" type="primary">mtaD</name>
    <name evidence="6" type="ORF">EL26_05990</name>
</gene>
<feature type="domain" description="Amidohydrolase-related" evidence="5">
    <location>
        <begin position="58"/>
        <end position="405"/>
    </location>
</feature>
<keyword evidence="1 4" id="KW-0479">Metal-binding</keyword>
<feature type="binding site" evidence="4">
    <location>
        <position position="68"/>
    </location>
    <ligand>
        <name>Zn(2+)</name>
        <dbReference type="ChEBI" id="CHEBI:29105"/>
    </ligand>
</feature>
<keyword evidence="3 4" id="KW-0862">Zinc</keyword>
<feature type="binding site" evidence="4">
    <location>
        <position position="216"/>
    </location>
    <ligand>
        <name>substrate</name>
    </ligand>
</feature>